<name>A0A1S1MA77_MYCCH</name>
<dbReference type="InterPro" id="IPR029058">
    <property type="entry name" value="AB_hydrolase_fold"/>
</dbReference>
<feature type="domain" description="AB hydrolase-1" evidence="1">
    <location>
        <begin position="1"/>
        <end position="239"/>
    </location>
</feature>
<dbReference type="PANTHER" id="PTHR43798">
    <property type="entry name" value="MONOACYLGLYCEROL LIPASE"/>
    <property type="match status" value="1"/>
</dbReference>
<evidence type="ECO:0000259" key="1">
    <source>
        <dbReference type="Pfam" id="PF00561"/>
    </source>
</evidence>
<dbReference type="GO" id="GO:0003824">
    <property type="term" value="F:catalytic activity"/>
    <property type="evidence" value="ECO:0007669"/>
    <property type="project" value="UniProtKB-ARBA"/>
</dbReference>
<dbReference type="InterPro" id="IPR050266">
    <property type="entry name" value="AB_hydrolase_sf"/>
</dbReference>
<dbReference type="PRINTS" id="PR00111">
    <property type="entry name" value="ABHYDROLASE"/>
</dbReference>
<evidence type="ECO:0000313" key="3">
    <source>
        <dbReference type="Proteomes" id="UP000179441"/>
    </source>
</evidence>
<accession>A0A1S1MA77</accession>
<dbReference type="SUPFAM" id="SSF53474">
    <property type="entry name" value="alpha/beta-Hydrolases"/>
    <property type="match status" value="1"/>
</dbReference>
<gene>
    <name evidence="2" type="ORF">BKG84_10880</name>
</gene>
<reference evidence="2 3" key="1">
    <citation type="submission" date="2016-10" db="EMBL/GenBank/DDBJ databases">
        <title>Evaluation of Human, Veterinary and Environmental Mycobacterium chelonae Isolates by Core Genome Phylogenomic Analysis, Targeted Gene Comparison, and Anti-microbial Susceptibility Patterns: A Tale of Mistaken Identities.</title>
        <authorList>
            <person name="Fogelson S.B."/>
            <person name="Camus A.C."/>
            <person name="Lorenz W."/>
            <person name="Vasireddy R."/>
            <person name="Vasireddy S."/>
            <person name="Smith T."/>
            <person name="Brown-Elliott B.A."/>
            <person name="Wallace R.J.Jr."/>
            <person name="Hasan N.A."/>
            <person name="Reischl U."/>
            <person name="Sanchez S."/>
        </authorList>
    </citation>
    <scope>NUCLEOTIDE SEQUENCE [LARGE SCALE GENOMIC DNA]</scope>
    <source>
        <strain evidence="2 3">15518</strain>
    </source>
</reference>
<evidence type="ECO:0000313" key="2">
    <source>
        <dbReference type="EMBL" id="OHU78825.1"/>
    </source>
</evidence>
<dbReference type="PANTHER" id="PTHR43798:SF33">
    <property type="entry name" value="HYDROLASE, PUTATIVE (AFU_ORTHOLOGUE AFUA_2G14860)-RELATED"/>
    <property type="match status" value="1"/>
</dbReference>
<dbReference type="Gene3D" id="3.40.50.1820">
    <property type="entry name" value="alpha/beta hydrolase"/>
    <property type="match status" value="1"/>
</dbReference>
<protein>
    <recommendedName>
        <fullName evidence="1">AB hydrolase-1 domain-containing protein</fullName>
    </recommendedName>
</protein>
<dbReference type="GO" id="GO:0016020">
    <property type="term" value="C:membrane"/>
    <property type="evidence" value="ECO:0007669"/>
    <property type="project" value="TreeGrafter"/>
</dbReference>
<dbReference type="EMBL" id="MLIS01000001">
    <property type="protein sequence ID" value="OHU78825.1"/>
    <property type="molecule type" value="Genomic_DNA"/>
</dbReference>
<comment type="caution">
    <text evidence="2">The sequence shown here is derived from an EMBL/GenBank/DDBJ whole genome shotgun (WGS) entry which is preliminary data.</text>
</comment>
<keyword evidence="3" id="KW-1185">Reference proteome</keyword>
<dbReference type="Pfam" id="PF00561">
    <property type="entry name" value="Abhydrolase_1"/>
    <property type="match status" value="1"/>
</dbReference>
<dbReference type="InterPro" id="IPR000073">
    <property type="entry name" value="AB_hydrolase_1"/>
</dbReference>
<sequence length="273" mass="29891">MVFVHGSPGSSHDFCGLLAAVGEHVRAVALDMPGFGQADKPQDFPQNTLGHATHLGGVITELGIERVHLVLHDFGGPWGIAWALGHLSSVASITLIDTGVVTDHRWHWPARLWMTPGIGEVFARLLGIPALFKAMLSYGYSFKPAPTPLPADFLAHMAADFDRGTQDSVLRLYRDAQNAEEFSEFLSNTLRPHNIPSLVIWGGRDHFLPVKHAYQQRTTFPSAQILVVDKAGHWPQVTHQAETASALTNFLKPLLSETGHADRSDPHSPRDAN</sequence>
<proteinExistence type="predicted"/>
<dbReference type="AlphaFoldDB" id="A0A1S1MA77"/>
<organism evidence="2 3">
    <name type="scientific">Mycobacteroides chelonae</name>
    <name type="common">Mycobacterium chelonae</name>
    <dbReference type="NCBI Taxonomy" id="1774"/>
    <lineage>
        <taxon>Bacteria</taxon>
        <taxon>Bacillati</taxon>
        <taxon>Actinomycetota</taxon>
        <taxon>Actinomycetes</taxon>
        <taxon>Mycobacteriales</taxon>
        <taxon>Mycobacteriaceae</taxon>
        <taxon>Mycobacteroides</taxon>
    </lineage>
</organism>
<dbReference type="Proteomes" id="UP000179441">
    <property type="component" value="Unassembled WGS sequence"/>
</dbReference>